<dbReference type="GO" id="GO:0061630">
    <property type="term" value="F:ubiquitin protein ligase activity"/>
    <property type="evidence" value="ECO:0007669"/>
    <property type="project" value="UniProtKB-EC"/>
</dbReference>
<dbReference type="Pfam" id="PF13639">
    <property type="entry name" value="zf-RING_2"/>
    <property type="match status" value="1"/>
</dbReference>
<keyword evidence="7" id="KW-0833">Ubl conjugation pathway</keyword>
<keyword evidence="12" id="KW-1185">Reference proteome</keyword>
<dbReference type="InterPro" id="IPR045191">
    <property type="entry name" value="MBR1/2-like"/>
</dbReference>
<evidence type="ECO:0000256" key="4">
    <source>
        <dbReference type="ARBA" id="ARBA00022679"/>
    </source>
</evidence>
<dbReference type="EMBL" id="JARBHA010000020">
    <property type="protein sequence ID" value="KAJ9670721.1"/>
    <property type="molecule type" value="Genomic_DNA"/>
</dbReference>
<dbReference type="GO" id="GO:0008270">
    <property type="term" value="F:zinc ion binding"/>
    <property type="evidence" value="ECO:0007669"/>
    <property type="project" value="UniProtKB-KW"/>
</dbReference>
<dbReference type="EC" id="2.3.2.27" evidence="3"/>
<protein>
    <recommendedName>
        <fullName evidence="3">RING-type E3 ubiquitin transferase</fullName>
        <ecNumber evidence="3">2.3.2.27</ecNumber>
    </recommendedName>
</protein>
<keyword evidence="6 9" id="KW-0863">Zinc-finger</keyword>
<dbReference type="SUPFAM" id="SSF57850">
    <property type="entry name" value="RING/U-box"/>
    <property type="match status" value="1"/>
</dbReference>
<evidence type="ECO:0000256" key="9">
    <source>
        <dbReference type="PROSITE-ProRule" id="PRU00175"/>
    </source>
</evidence>
<sequence>MGLQDHGRTIQFRSHTRVPGHWWLLGVIYQDVEDEDYEDDSDDSEDDMHLLIDNTSYGELRELGEHIGNVSNGLREEVIMAKLKRHKYICSTMGYPVDGETCCICQEEYADDEDVGKLDCGHEYHVACIKEWLSKKNSCPICKKTALAA</sequence>
<dbReference type="FunFam" id="3.30.40.10:FF:000309">
    <property type="entry name" value="E3 ubiquitin-protein ligase MBR2"/>
    <property type="match status" value="1"/>
</dbReference>
<gene>
    <name evidence="11" type="ORF">PVL29_026945</name>
</gene>
<dbReference type="AlphaFoldDB" id="A0AA39D4E9"/>
<evidence type="ECO:0000256" key="3">
    <source>
        <dbReference type="ARBA" id="ARBA00012483"/>
    </source>
</evidence>
<keyword evidence="4" id="KW-0808">Transferase</keyword>
<evidence type="ECO:0000256" key="2">
    <source>
        <dbReference type="ARBA" id="ARBA00004906"/>
    </source>
</evidence>
<dbReference type="PANTHER" id="PTHR22937">
    <property type="entry name" value="E3 UBIQUITIN-PROTEIN LIGASE RNF165"/>
    <property type="match status" value="1"/>
</dbReference>
<keyword evidence="5" id="KW-0479">Metal-binding</keyword>
<dbReference type="GO" id="GO:0043161">
    <property type="term" value="P:proteasome-mediated ubiquitin-dependent protein catabolic process"/>
    <property type="evidence" value="ECO:0007669"/>
    <property type="project" value="UniProtKB-ARBA"/>
</dbReference>
<comment type="pathway">
    <text evidence="2">Protein modification; protein ubiquitination.</text>
</comment>
<dbReference type="Gene3D" id="3.30.40.10">
    <property type="entry name" value="Zinc/RING finger domain, C3HC4 (zinc finger)"/>
    <property type="match status" value="1"/>
</dbReference>
<evidence type="ECO:0000256" key="6">
    <source>
        <dbReference type="ARBA" id="ARBA00022771"/>
    </source>
</evidence>
<dbReference type="InterPro" id="IPR013083">
    <property type="entry name" value="Znf_RING/FYVE/PHD"/>
</dbReference>
<organism evidence="11 12">
    <name type="scientific">Vitis rotundifolia</name>
    <name type="common">Muscadine grape</name>
    <dbReference type="NCBI Taxonomy" id="103349"/>
    <lineage>
        <taxon>Eukaryota</taxon>
        <taxon>Viridiplantae</taxon>
        <taxon>Streptophyta</taxon>
        <taxon>Embryophyta</taxon>
        <taxon>Tracheophyta</taxon>
        <taxon>Spermatophyta</taxon>
        <taxon>Magnoliopsida</taxon>
        <taxon>eudicotyledons</taxon>
        <taxon>Gunneridae</taxon>
        <taxon>Pentapetalae</taxon>
        <taxon>rosids</taxon>
        <taxon>Vitales</taxon>
        <taxon>Vitaceae</taxon>
        <taxon>Viteae</taxon>
        <taxon>Vitis</taxon>
    </lineage>
</organism>
<accession>A0AA39D4E9</accession>
<evidence type="ECO:0000256" key="8">
    <source>
        <dbReference type="ARBA" id="ARBA00022833"/>
    </source>
</evidence>
<evidence type="ECO:0000313" key="12">
    <source>
        <dbReference type="Proteomes" id="UP001168098"/>
    </source>
</evidence>
<dbReference type="PANTHER" id="PTHR22937:SF224">
    <property type="entry name" value="E3 UBIQUITIN-PROTEIN LIGASE MBR1-RELATED"/>
    <property type="match status" value="1"/>
</dbReference>
<evidence type="ECO:0000313" key="11">
    <source>
        <dbReference type="EMBL" id="KAJ9670721.1"/>
    </source>
</evidence>
<comment type="caution">
    <text evidence="11">The sequence shown here is derived from an EMBL/GenBank/DDBJ whole genome shotgun (WGS) entry which is preliminary data.</text>
</comment>
<name>A0AA39D4E9_VITRO</name>
<dbReference type="GO" id="GO:0010228">
    <property type="term" value="P:vegetative to reproductive phase transition of meristem"/>
    <property type="evidence" value="ECO:0007669"/>
    <property type="project" value="UniProtKB-ARBA"/>
</dbReference>
<dbReference type="SMART" id="SM00184">
    <property type="entry name" value="RING"/>
    <property type="match status" value="1"/>
</dbReference>
<evidence type="ECO:0000256" key="5">
    <source>
        <dbReference type="ARBA" id="ARBA00022723"/>
    </source>
</evidence>
<comment type="catalytic activity">
    <reaction evidence="1">
        <text>S-ubiquitinyl-[E2 ubiquitin-conjugating enzyme]-L-cysteine + [acceptor protein]-L-lysine = [E2 ubiquitin-conjugating enzyme]-L-cysteine + N(6)-ubiquitinyl-[acceptor protein]-L-lysine.</text>
        <dbReference type="EC" id="2.3.2.27"/>
    </reaction>
</comment>
<proteinExistence type="predicted"/>
<evidence type="ECO:0000256" key="1">
    <source>
        <dbReference type="ARBA" id="ARBA00000900"/>
    </source>
</evidence>
<keyword evidence="8" id="KW-0862">Zinc</keyword>
<dbReference type="PROSITE" id="PS50089">
    <property type="entry name" value="ZF_RING_2"/>
    <property type="match status" value="1"/>
</dbReference>
<reference evidence="11 12" key="1">
    <citation type="journal article" date="2023" name="BMC Biotechnol.">
        <title>Vitis rotundifolia cv Carlos genome sequencing.</title>
        <authorList>
            <person name="Huff M."/>
            <person name="Hulse-Kemp A."/>
            <person name="Scheffler B."/>
            <person name="Youngblood R."/>
            <person name="Simpson S."/>
            <person name="Babiker E."/>
            <person name="Staton M."/>
        </authorList>
    </citation>
    <scope>NUCLEOTIDE SEQUENCE [LARGE SCALE GENOMIC DNA]</scope>
    <source>
        <tissue evidence="11">Leaf</tissue>
    </source>
</reference>
<evidence type="ECO:0000256" key="7">
    <source>
        <dbReference type="ARBA" id="ARBA00022786"/>
    </source>
</evidence>
<dbReference type="InterPro" id="IPR001841">
    <property type="entry name" value="Znf_RING"/>
</dbReference>
<feature type="domain" description="RING-type" evidence="10">
    <location>
        <begin position="102"/>
        <end position="143"/>
    </location>
</feature>
<dbReference type="Proteomes" id="UP001168098">
    <property type="component" value="Unassembled WGS sequence"/>
</dbReference>
<evidence type="ECO:0000259" key="10">
    <source>
        <dbReference type="PROSITE" id="PS50089"/>
    </source>
</evidence>